<protein>
    <submittedName>
        <fullName evidence="1">Uncharacterized protein</fullName>
    </submittedName>
</protein>
<gene>
    <name evidence="1" type="ORF">RBSWK_02147</name>
</gene>
<dbReference type="AlphaFoldDB" id="L7CLT8"/>
<comment type="caution">
    <text evidence="1">The sequence shown here is derived from an EMBL/GenBank/DDBJ whole genome shotgun (WGS) entry which is preliminary data.</text>
</comment>
<organism evidence="1 2">
    <name type="scientific">Rhodopirellula baltica SWK14</name>
    <dbReference type="NCBI Taxonomy" id="993516"/>
    <lineage>
        <taxon>Bacteria</taxon>
        <taxon>Pseudomonadati</taxon>
        <taxon>Planctomycetota</taxon>
        <taxon>Planctomycetia</taxon>
        <taxon>Pirellulales</taxon>
        <taxon>Pirellulaceae</taxon>
        <taxon>Rhodopirellula</taxon>
    </lineage>
</organism>
<name>L7CLT8_RHOBT</name>
<accession>L7CLT8</accession>
<dbReference type="Proteomes" id="UP000010959">
    <property type="component" value="Unassembled WGS sequence"/>
</dbReference>
<proteinExistence type="predicted"/>
<reference evidence="1 2" key="1">
    <citation type="journal article" date="2013" name="Mar. Genomics">
        <title>Expression of sulfatases in Rhodopirellula baltica and the diversity of sulfatases in the genus Rhodopirellula.</title>
        <authorList>
            <person name="Wegner C.E."/>
            <person name="Richter-Heitmann T."/>
            <person name="Klindworth A."/>
            <person name="Klockow C."/>
            <person name="Richter M."/>
            <person name="Achstetter T."/>
            <person name="Glockner F.O."/>
            <person name="Harder J."/>
        </authorList>
    </citation>
    <scope>NUCLEOTIDE SEQUENCE [LARGE SCALE GENOMIC DNA]</scope>
    <source>
        <strain evidence="1 2">SWK14</strain>
    </source>
</reference>
<dbReference type="PATRIC" id="fig|993516.3.peg.2291"/>
<dbReference type="EMBL" id="AMWG01000043">
    <property type="protein sequence ID" value="ELP34011.1"/>
    <property type="molecule type" value="Genomic_DNA"/>
</dbReference>
<sequence>MQFFAGFTQSFARPCRGYAAEVAALCVFQKNEIGFAAENAGKTSGRSPVMPDAKSGWYGACN</sequence>
<evidence type="ECO:0000313" key="1">
    <source>
        <dbReference type="EMBL" id="ELP34011.1"/>
    </source>
</evidence>
<evidence type="ECO:0000313" key="2">
    <source>
        <dbReference type="Proteomes" id="UP000010959"/>
    </source>
</evidence>